<dbReference type="InterPro" id="IPR001343">
    <property type="entry name" value="Hemolysn_Ca-bd"/>
</dbReference>
<keyword evidence="2" id="KW-0964">Secreted</keyword>
<dbReference type="GO" id="GO:0005576">
    <property type="term" value="C:extracellular region"/>
    <property type="evidence" value="ECO:0007669"/>
    <property type="project" value="UniProtKB-SubCell"/>
</dbReference>
<evidence type="ECO:0000256" key="1">
    <source>
        <dbReference type="ARBA" id="ARBA00004613"/>
    </source>
</evidence>
<organism evidence="4 5">
    <name type="scientific">Nocardioides terrae</name>
    <dbReference type="NCBI Taxonomy" id="574651"/>
    <lineage>
        <taxon>Bacteria</taxon>
        <taxon>Bacillati</taxon>
        <taxon>Actinomycetota</taxon>
        <taxon>Actinomycetes</taxon>
        <taxon>Propionibacteriales</taxon>
        <taxon>Nocardioidaceae</taxon>
        <taxon>Nocardioides</taxon>
    </lineage>
</organism>
<gene>
    <name evidence="4" type="ORF">SAMN04487968_101204</name>
</gene>
<dbReference type="PROSITE" id="PS00330">
    <property type="entry name" value="HEMOLYSIN_CALCIUM"/>
    <property type="match status" value="2"/>
</dbReference>
<comment type="subcellular location">
    <subcellularLocation>
        <location evidence="1">Secreted</location>
    </subcellularLocation>
</comment>
<reference evidence="4 5" key="1">
    <citation type="submission" date="2016-10" db="EMBL/GenBank/DDBJ databases">
        <authorList>
            <person name="de Groot N.N."/>
        </authorList>
    </citation>
    <scope>NUCLEOTIDE SEQUENCE [LARGE SCALE GENOMIC DNA]</scope>
    <source>
        <strain evidence="4 5">CGMCC 1.7056</strain>
    </source>
</reference>
<keyword evidence="5" id="KW-1185">Reference proteome</keyword>
<keyword evidence="3" id="KW-0732">Signal</keyword>
<sequence>MRSRNSWRRTRTGAVAGASLLLAVAVAAPASAVVTVTVRDDGLGKLVVVRGDAADDRVVVACVARSLVVDGTAHARCQDLDRVTVDGGGGSNAVDLSGLTGPRWLDGNIEVSNASVVSGSALSETVRLATPDGAASGGPGDDGIFGGGSVAGGPGSDVLWGGRILDGGPGLDQLMPDPTTGVSARGGQIQIAESVRREGRVWQDGTIPAYVRDRVLSRVRLRPSLATLVGPAGLRHVIRLAAIRGWTVSFQTGRTARARRIDARGMRGPGIGFGGAGRDEILGGAGRDVLAGFAAYDVDDRGISQRSGRDVLRGGRGDDTLRGGRGADRLVGGRGRDLLDCGGGHDVAIADHRDLVRGCEVVHYR</sequence>
<dbReference type="AlphaFoldDB" id="A0A1I1DG14"/>
<evidence type="ECO:0000256" key="3">
    <source>
        <dbReference type="SAM" id="SignalP"/>
    </source>
</evidence>
<dbReference type="GO" id="GO:0005509">
    <property type="term" value="F:calcium ion binding"/>
    <property type="evidence" value="ECO:0007669"/>
    <property type="project" value="InterPro"/>
</dbReference>
<name>A0A1I1DG14_9ACTN</name>
<dbReference type="Gene3D" id="2.150.10.10">
    <property type="entry name" value="Serralysin-like metalloprotease, C-terminal"/>
    <property type="match status" value="1"/>
</dbReference>
<proteinExistence type="predicted"/>
<dbReference type="EMBL" id="FOLB01000001">
    <property type="protein sequence ID" value="SFB73312.1"/>
    <property type="molecule type" value="Genomic_DNA"/>
</dbReference>
<dbReference type="SUPFAM" id="SSF51120">
    <property type="entry name" value="beta-Roll"/>
    <property type="match status" value="2"/>
</dbReference>
<feature type="signal peptide" evidence="3">
    <location>
        <begin position="1"/>
        <end position="32"/>
    </location>
</feature>
<dbReference type="PANTHER" id="PTHR38340:SF1">
    <property type="entry name" value="S-LAYER PROTEIN"/>
    <property type="match status" value="1"/>
</dbReference>
<evidence type="ECO:0000256" key="2">
    <source>
        <dbReference type="ARBA" id="ARBA00022525"/>
    </source>
</evidence>
<protein>
    <submittedName>
        <fullName evidence="4">Hemolysin-type calcium-binding repeat-containing protein</fullName>
    </submittedName>
</protein>
<dbReference type="Pfam" id="PF00353">
    <property type="entry name" value="HemolysinCabind"/>
    <property type="match status" value="3"/>
</dbReference>
<dbReference type="InterPro" id="IPR011049">
    <property type="entry name" value="Serralysin-like_metalloprot_C"/>
</dbReference>
<evidence type="ECO:0000313" key="5">
    <source>
        <dbReference type="Proteomes" id="UP000198832"/>
    </source>
</evidence>
<dbReference type="RefSeq" id="WP_091119183.1">
    <property type="nucleotide sequence ID" value="NZ_FOLB01000001.1"/>
</dbReference>
<dbReference type="PRINTS" id="PR00313">
    <property type="entry name" value="CABNDNGRPT"/>
</dbReference>
<dbReference type="STRING" id="574651.SAMN04487968_101204"/>
<accession>A0A1I1DG14</accession>
<dbReference type="InterPro" id="IPR050557">
    <property type="entry name" value="RTX_toxin/Mannuronan_C5-epim"/>
</dbReference>
<feature type="chain" id="PRO_5011715655" evidence="3">
    <location>
        <begin position="33"/>
        <end position="365"/>
    </location>
</feature>
<dbReference type="Proteomes" id="UP000198832">
    <property type="component" value="Unassembled WGS sequence"/>
</dbReference>
<dbReference type="PANTHER" id="PTHR38340">
    <property type="entry name" value="S-LAYER PROTEIN"/>
    <property type="match status" value="1"/>
</dbReference>
<evidence type="ECO:0000313" key="4">
    <source>
        <dbReference type="EMBL" id="SFB73312.1"/>
    </source>
</evidence>
<dbReference type="InterPro" id="IPR018511">
    <property type="entry name" value="Hemolysin-typ_Ca-bd_CS"/>
</dbReference>